<dbReference type="STRING" id="38772.ENSGAGP00000008325"/>
<dbReference type="Proteomes" id="UP000291020">
    <property type="component" value="Unassembled WGS sequence"/>
</dbReference>
<evidence type="ECO:0000256" key="1">
    <source>
        <dbReference type="ARBA" id="ARBA00022679"/>
    </source>
</evidence>
<evidence type="ECO:0000256" key="7">
    <source>
        <dbReference type="ARBA" id="ARBA00039658"/>
    </source>
</evidence>
<evidence type="ECO:0000256" key="6">
    <source>
        <dbReference type="ARBA" id="ARBA00022918"/>
    </source>
</evidence>
<keyword evidence="5" id="KW-0378">Hydrolase</keyword>
<keyword evidence="6" id="KW-0695">RNA-directed DNA polymerase</keyword>
<dbReference type="GO" id="GO:0003676">
    <property type="term" value="F:nucleic acid binding"/>
    <property type="evidence" value="ECO:0007669"/>
    <property type="project" value="InterPro"/>
</dbReference>
<dbReference type="Pfam" id="PF17917">
    <property type="entry name" value="RT_RNaseH"/>
    <property type="match status" value="1"/>
</dbReference>
<keyword evidence="11" id="KW-1185">Reference proteome</keyword>
<dbReference type="GO" id="GO:0004519">
    <property type="term" value="F:endonuclease activity"/>
    <property type="evidence" value="ECO:0007669"/>
    <property type="project" value="UniProtKB-KW"/>
</dbReference>
<dbReference type="GO" id="GO:0015074">
    <property type="term" value="P:DNA integration"/>
    <property type="evidence" value="ECO:0007669"/>
    <property type="project" value="InterPro"/>
</dbReference>
<dbReference type="SUPFAM" id="SSF56672">
    <property type="entry name" value="DNA/RNA polymerases"/>
    <property type="match status" value="1"/>
</dbReference>
<dbReference type="FunFam" id="1.10.340.70:FF:000003">
    <property type="entry name" value="Protein CBG25708"/>
    <property type="match status" value="1"/>
</dbReference>
<organism evidence="10 11">
    <name type="scientific">Gopherus agassizii</name>
    <name type="common">Agassiz's desert tortoise</name>
    <dbReference type="NCBI Taxonomy" id="38772"/>
    <lineage>
        <taxon>Eukaryota</taxon>
        <taxon>Metazoa</taxon>
        <taxon>Chordata</taxon>
        <taxon>Craniata</taxon>
        <taxon>Vertebrata</taxon>
        <taxon>Euteleostomi</taxon>
        <taxon>Archelosauria</taxon>
        <taxon>Testudinata</taxon>
        <taxon>Testudines</taxon>
        <taxon>Cryptodira</taxon>
        <taxon>Durocryptodira</taxon>
        <taxon>Testudinoidea</taxon>
        <taxon>Testudinidae</taxon>
        <taxon>Gopherus</taxon>
    </lineage>
</organism>
<evidence type="ECO:0000256" key="8">
    <source>
        <dbReference type="SAM" id="MobiDB-lite"/>
    </source>
</evidence>
<feature type="compositionally biased region" description="Basic and acidic residues" evidence="8">
    <location>
        <begin position="598"/>
        <end position="615"/>
    </location>
</feature>
<feature type="region of interest" description="Disordered" evidence="8">
    <location>
        <begin position="525"/>
        <end position="560"/>
    </location>
</feature>
<dbReference type="CDD" id="cd09274">
    <property type="entry name" value="RNase_HI_RT_Ty3"/>
    <property type="match status" value="1"/>
</dbReference>
<dbReference type="Gene3D" id="3.30.420.10">
    <property type="entry name" value="Ribonuclease H-like superfamily/Ribonuclease H"/>
    <property type="match status" value="1"/>
</dbReference>
<dbReference type="FunFam" id="3.10.20.370:FF:000001">
    <property type="entry name" value="Retrovirus-related Pol polyprotein from transposon 17.6-like protein"/>
    <property type="match status" value="1"/>
</dbReference>
<sequence length="615" mass="69112">MHFDPSLPLQLACDASPYGVGAVVSHIMPSGEERPIAFASRTLSKAETNYAQIEREALGIVFGIRKFHQYLFGQKFTLLTDHRPLTSIFGPYTGIPPLAASRMQRWALLLSAHTYEIKYRKSTLHGNADGLSRLPLPVKHQDSAQKEIFYFEQVENTPITATQIKKATRVDPVLSQVMDLVMHGKSRQTSPVSPDLVTYMSRRTELSVQSGCLLWGRRVIIPPPLRSQMLEQLHSGHCGIVRMKEIARSYFWWPGLDSAIEEKAKACMSCQGVRNAPQWAPLHPWDWPENPWQRIHIDFAGPLEGSMFLVAVDAHSKWPEVSIMQSTTAESTIQKLRGLFSHFGLPEQLVSDNGPQFVSQEFQNFMKANGIHHITSAPYHPSTNGLAERFVQTMKHALKSARGQHSIQKRLDTFLLSYRNTPHATTQASPAFLMMGRQLCTCFDLLKPSEPRQIVQHQQQYQVIRRAPRAKDRTFSPGQPVLARNYTSRAKWVPTTIITQTGPVSYTVRTAENLTWRRHVDQLLPGHASPQDTSAVEWSDFTSSGETPNHESPVPDCSPPLLPAAEIPLCPARADTTSSPVRAADPEPMVLLGATTPEVRRNPLRDRRPPHRLDL</sequence>
<dbReference type="PROSITE" id="PS50994">
    <property type="entry name" value="INTEGRASE"/>
    <property type="match status" value="1"/>
</dbReference>
<keyword evidence="4" id="KW-0255">Endonuclease</keyword>
<evidence type="ECO:0000313" key="11">
    <source>
        <dbReference type="Proteomes" id="UP000291020"/>
    </source>
</evidence>
<keyword evidence="1" id="KW-0808">Transferase</keyword>
<dbReference type="FunFam" id="3.30.420.10:FF:000063">
    <property type="entry name" value="Retrovirus-related Pol polyprotein from transposon 297-like Protein"/>
    <property type="match status" value="1"/>
</dbReference>
<dbReference type="GO" id="GO:0016787">
    <property type="term" value="F:hydrolase activity"/>
    <property type="evidence" value="ECO:0007669"/>
    <property type="project" value="UniProtKB-KW"/>
</dbReference>
<evidence type="ECO:0000256" key="5">
    <source>
        <dbReference type="ARBA" id="ARBA00022801"/>
    </source>
</evidence>
<keyword evidence="3" id="KW-0540">Nuclease</keyword>
<dbReference type="InterPro" id="IPR050951">
    <property type="entry name" value="Retrovirus_Pol_polyprotein"/>
</dbReference>
<keyword evidence="2" id="KW-0548">Nucleotidyltransferase</keyword>
<feature type="domain" description="Integrase catalytic" evidence="9">
    <location>
        <begin position="287"/>
        <end position="438"/>
    </location>
</feature>
<name>A0A452H1J0_9SAUR</name>
<dbReference type="PANTHER" id="PTHR37984">
    <property type="entry name" value="PROTEIN CBG26694"/>
    <property type="match status" value="1"/>
</dbReference>
<proteinExistence type="predicted"/>
<evidence type="ECO:0000256" key="3">
    <source>
        <dbReference type="ARBA" id="ARBA00022722"/>
    </source>
</evidence>
<feature type="compositionally biased region" description="Polar residues" evidence="8">
    <location>
        <begin position="530"/>
        <end position="547"/>
    </location>
</feature>
<dbReference type="InterPro" id="IPR036397">
    <property type="entry name" value="RNaseH_sf"/>
</dbReference>
<dbReference type="Ensembl" id="ENSGAGT00000009584.1">
    <property type="protein sequence ID" value="ENSGAGP00000008325.1"/>
    <property type="gene ID" value="ENSGAGG00000006613.1"/>
</dbReference>
<evidence type="ECO:0000256" key="4">
    <source>
        <dbReference type="ARBA" id="ARBA00022759"/>
    </source>
</evidence>
<evidence type="ECO:0000259" key="9">
    <source>
        <dbReference type="PROSITE" id="PS50994"/>
    </source>
</evidence>
<dbReference type="Pfam" id="PF17921">
    <property type="entry name" value="Integrase_H2C2"/>
    <property type="match status" value="1"/>
</dbReference>
<dbReference type="Pfam" id="PF00665">
    <property type="entry name" value="rve"/>
    <property type="match status" value="1"/>
</dbReference>
<reference evidence="10" key="2">
    <citation type="submission" date="2025-08" db="UniProtKB">
        <authorList>
            <consortium name="Ensembl"/>
        </authorList>
    </citation>
    <scope>IDENTIFICATION</scope>
</reference>
<dbReference type="InterPro" id="IPR012337">
    <property type="entry name" value="RNaseH-like_sf"/>
</dbReference>
<dbReference type="Gene3D" id="1.10.340.70">
    <property type="match status" value="1"/>
</dbReference>
<reference evidence="10" key="3">
    <citation type="submission" date="2025-09" db="UniProtKB">
        <authorList>
            <consortium name="Ensembl"/>
        </authorList>
    </citation>
    <scope>IDENTIFICATION</scope>
</reference>
<dbReference type="InterPro" id="IPR043502">
    <property type="entry name" value="DNA/RNA_pol_sf"/>
</dbReference>
<accession>A0A452H1J0</accession>
<dbReference type="SUPFAM" id="SSF53098">
    <property type="entry name" value="Ribonuclease H-like"/>
    <property type="match status" value="1"/>
</dbReference>
<dbReference type="PANTHER" id="PTHR37984:SF13">
    <property type="entry name" value="RIBONUCLEASE H"/>
    <property type="match status" value="1"/>
</dbReference>
<dbReference type="AlphaFoldDB" id="A0A452H1J0"/>
<feature type="region of interest" description="Disordered" evidence="8">
    <location>
        <begin position="575"/>
        <end position="615"/>
    </location>
</feature>
<dbReference type="GO" id="GO:0003964">
    <property type="term" value="F:RNA-directed DNA polymerase activity"/>
    <property type="evidence" value="ECO:0007669"/>
    <property type="project" value="UniProtKB-KW"/>
</dbReference>
<evidence type="ECO:0000313" key="10">
    <source>
        <dbReference type="Ensembl" id="ENSGAGP00000008325.1"/>
    </source>
</evidence>
<dbReference type="InterPro" id="IPR001584">
    <property type="entry name" value="Integrase_cat-core"/>
</dbReference>
<evidence type="ECO:0000256" key="2">
    <source>
        <dbReference type="ARBA" id="ARBA00022695"/>
    </source>
</evidence>
<dbReference type="InterPro" id="IPR041373">
    <property type="entry name" value="RT_RNaseH"/>
</dbReference>
<reference evidence="11" key="1">
    <citation type="journal article" date="2017" name="PLoS ONE">
        <title>The Agassiz's desert tortoise genome provides a resource for the conservation of a threatened species.</title>
        <authorList>
            <person name="Tollis M."/>
            <person name="DeNardo D.F."/>
            <person name="Cornelius J.A."/>
            <person name="Dolby G.A."/>
            <person name="Edwards T."/>
            <person name="Henen B.T."/>
            <person name="Karl A.E."/>
            <person name="Murphy R.W."/>
            <person name="Kusumi K."/>
        </authorList>
    </citation>
    <scope>NUCLEOTIDE SEQUENCE [LARGE SCALE GENOMIC DNA]</scope>
</reference>
<protein>
    <recommendedName>
        <fullName evidence="7">Gypsy retrotransposon integrase-like protein 1</fullName>
    </recommendedName>
</protein>
<dbReference type="Gene3D" id="3.10.20.370">
    <property type="match status" value="1"/>
</dbReference>
<dbReference type="InterPro" id="IPR041588">
    <property type="entry name" value="Integrase_H2C2"/>
</dbReference>